<proteinExistence type="predicted"/>
<keyword evidence="2" id="KW-1185">Reference proteome</keyword>
<reference evidence="1 2" key="1">
    <citation type="submission" date="2021-05" db="EMBL/GenBank/DDBJ databases">
        <title>A Polyphasic approach of four new species of the genus Ohtaekwangia: Ohtaekwangia histidinii sp. nov., Ohtaekwangia cretensis sp. nov., Ohtaekwangia indiensis sp. nov., Ohtaekwangia reichenbachii sp. nov. from diverse environment.</title>
        <authorList>
            <person name="Octaviana S."/>
        </authorList>
    </citation>
    <scope>NUCLEOTIDE SEQUENCE [LARGE SCALE GENOMIC DNA]</scope>
    <source>
        <strain evidence="1 2">PWU37</strain>
    </source>
</reference>
<accession>A0AAP2DDS8</accession>
<dbReference type="Proteomes" id="UP001319180">
    <property type="component" value="Unassembled WGS sequence"/>
</dbReference>
<name>A0AAP2DDS8_9BACT</name>
<sequence>MIHSFAQTGLEQYYYWKDKNTTTFMPVIHFQNAKNWYAEARFNYEEINTYSLNVGRTFERENKLGSYTLTPIVGVVSGELKGGTLGFLTTGEFREWFFSSQSQCTLSSQTRDASFLFCWAELGYMPVRWFYFGSSLQLTRFTHHGDTVADPGAFIGFESGNWTFPIYGFNLQNAGRYFLVGVNFTIERKKTGDL</sequence>
<dbReference type="AlphaFoldDB" id="A0AAP2DDS8"/>
<protein>
    <submittedName>
        <fullName evidence="1">Uncharacterized protein</fullName>
    </submittedName>
</protein>
<dbReference type="EMBL" id="JAHESC010000050">
    <property type="protein sequence ID" value="MBT1689893.1"/>
    <property type="molecule type" value="Genomic_DNA"/>
</dbReference>
<evidence type="ECO:0000313" key="2">
    <source>
        <dbReference type="Proteomes" id="UP001319180"/>
    </source>
</evidence>
<organism evidence="1 2">
    <name type="scientific">Dawidia soli</name>
    <dbReference type="NCBI Taxonomy" id="2782352"/>
    <lineage>
        <taxon>Bacteria</taxon>
        <taxon>Pseudomonadati</taxon>
        <taxon>Bacteroidota</taxon>
        <taxon>Cytophagia</taxon>
        <taxon>Cytophagales</taxon>
        <taxon>Chryseotaleaceae</taxon>
        <taxon>Dawidia</taxon>
    </lineage>
</organism>
<gene>
    <name evidence="1" type="ORF">KK078_25245</name>
</gene>
<evidence type="ECO:0000313" key="1">
    <source>
        <dbReference type="EMBL" id="MBT1689893.1"/>
    </source>
</evidence>
<comment type="caution">
    <text evidence="1">The sequence shown here is derived from an EMBL/GenBank/DDBJ whole genome shotgun (WGS) entry which is preliminary data.</text>
</comment>
<dbReference type="RefSeq" id="WP_254093115.1">
    <property type="nucleotide sequence ID" value="NZ_JAHESC010000050.1"/>
</dbReference>